<evidence type="ECO:0000313" key="3">
    <source>
        <dbReference type="Proteomes" id="UP000646827"/>
    </source>
</evidence>
<sequence>MAGTKRTKGSFDNDDYYDNGSSSKRVRFKNQPNQQQRGHGRGRDETSSPPEDFEFDHEEELEQKKKRRGAINDEELSDEEEVGGGVYSDDSDEESDQEDKNKKKITQDDDDDDFDMFADTEPQEQSQSKNKKAKGKRRLELNEIEGQELDSRNVDSEGEEGSKEPKLTAFNMQQEMEEGSFDKQGNYTVNKADPEAIHDRWMEGVSRKDIAKAKDAQIRREQAEALKEAERQANVPQTKNDIYRELLKYLKPGENVNQAIGKLSSSGGISSMAKLPKWKQKLMEKKNRNKKPTKQTATTEEEEIERQRKVERLTELADQMMALGHFNVYQDTFEEMVVHLRREGVVPANWMPGTNE</sequence>
<feature type="compositionally biased region" description="Acidic residues" evidence="1">
    <location>
        <begin position="108"/>
        <end position="122"/>
    </location>
</feature>
<protein>
    <recommendedName>
        <fullName evidence="4">GYF domain-containing protein</fullName>
    </recommendedName>
</protein>
<feature type="compositionally biased region" description="Acidic residues" evidence="1">
    <location>
        <begin position="51"/>
        <end position="61"/>
    </location>
</feature>
<dbReference type="OrthoDB" id="331341at2759"/>
<feature type="compositionally biased region" description="Basic and acidic residues" evidence="1">
    <location>
        <begin position="98"/>
        <end position="107"/>
    </location>
</feature>
<feature type="region of interest" description="Disordered" evidence="1">
    <location>
        <begin position="1"/>
        <end position="169"/>
    </location>
</feature>
<feature type="compositionally biased region" description="Acidic residues" evidence="1">
    <location>
        <begin position="72"/>
        <end position="82"/>
    </location>
</feature>
<evidence type="ECO:0008006" key="4">
    <source>
        <dbReference type="Google" id="ProtNLM"/>
    </source>
</evidence>
<name>A0A8H7S9G6_9FUNG</name>
<comment type="caution">
    <text evidence="2">The sequence shown here is derived from an EMBL/GenBank/DDBJ whole genome shotgun (WGS) entry which is preliminary data.</text>
</comment>
<evidence type="ECO:0000256" key="1">
    <source>
        <dbReference type="SAM" id="MobiDB-lite"/>
    </source>
</evidence>
<dbReference type="EMBL" id="JAEPRB010000049">
    <property type="protein sequence ID" value="KAG2224056.1"/>
    <property type="molecule type" value="Genomic_DNA"/>
</dbReference>
<dbReference type="GO" id="GO:0005682">
    <property type="term" value="C:U5 snRNP"/>
    <property type="evidence" value="ECO:0007669"/>
    <property type="project" value="InterPro"/>
</dbReference>
<feature type="region of interest" description="Disordered" evidence="1">
    <location>
        <begin position="285"/>
        <end position="306"/>
    </location>
</feature>
<accession>A0A8H7S9G6</accession>
<dbReference type="InterPro" id="IPR039905">
    <property type="entry name" value="CD2BP2/Lin1"/>
</dbReference>
<keyword evidence="3" id="KW-1185">Reference proteome</keyword>
<reference evidence="2 3" key="1">
    <citation type="submission" date="2020-12" db="EMBL/GenBank/DDBJ databases">
        <title>Metabolic potential, ecology and presence of endohyphal bacteria is reflected in genomic diversity of Mucoromycotina.</title>
        <authorList>
            <person name="Muszewska A."/>
            <person name="Okrasinska A."/>
            <person name="Steczkiewicz K."/>
            <person name="Drgas O."/>
            <person name="Orlowska M."/>
            <person name="Perlinska-Lenart U."/>
            <person name="Aleksandrzak-Piekarczyk T."/>
            <person name="Szatraj K."/>
            <person name="Zielenkiewicz U."/>
            <person name="Pilsyk S."/>
            <person name="Malc E."/>
            <person name="Mieczkowski P."/>
            <person name="Kruszewska J.S."/>
            <person name="Biernat P."/>
            <person name="Pawlowska J."/>
        </authorList>
    </citation>
    <scope>NUCLEOTIDE SEQUENCE [LARGE SCALE GENOMIC DNA]</scope>
    <source>
        <strain evidence="2 3">CBS 142.35</strain>
    </source>
</reference>
<dbReference type="PANTHER" id="PTHR13138">
    <property type="entry name" value="PROTEIN LIN1"/>
    <property type="match status" value="1"/>
</dbReference>
<dbReference type="Proteomes" id="UP000646827">
    <property type="component" value="Unassembled WGS sequence"/>
</dbReference>
<dbReference type="AlphaFoldDB" id="A0A8H7S9G6"/>
<dbReference type="PANTHER" id="PTHR13138:SF3">
    <property type="entry name" value="CD2 ANTIGEN CYTOPLASMIC TAIL-BINDING PROTEIN 2"/>
    <property type="match status" value="1"/>
</dbReference>
<feature type="compositionally biased region" description="Basic and acidic residues" evidence="1">
    <location>
        <begin position="149"/>
        <end position="166"/>
    </location>
</feature>
<proteinExistence type="predicted"/>
<evidence type="ECO:0000313" key="2">
    <source>
        <dbReference type="EMBL" id="KAG2224056.1"/>
    </source>
</evidence>
<organism evidence="2 3">
    <name type="scientific">Circinella minor</name>
    <dbReference type="NCBI Taxonomy" id="1195481"/>
    <lineage>
        <taxon>Eukaryota</taxon>
        <taxon>Fungi</taxon>
        <taxon>Fungi incertae sedis</taxon>
        <taxon>Mucoromycota</taxon>
        <taxon>Mucoromycotina</taxon>
        <taxon>Mucoromycetes</taxon>
        <taxon>Mucorales</taxon>
        <taxon>Lichtheimiaceae</taxon>
        <taxon>Circinella</taxon>
    </lineage>
</organism>
<gene>
    <name evidence="2" type="ORF">INT45_004937</name>
</gene>